<dbReference type="SUPFAM" id="SSF55729">
    <property type="entry name" value="Acyl-CoA N-acyltransferases (Nat)"/>
    <property type="match status" value="1"/>
</dbReference>
<accession>A0A2S4AME4</accession>
<evidence type="ECO:0000313" key="3">
    <source>
        <dbReference type="Proteomes" id="UP000237068"/>
    </source>
</evidence>
<protein>
    <submittedName>
        <fullName evidence="2">UDP-4-amino-4, 6-dideoxy-N-acetyl-beta-L-altrosamine N-acetyltransferase</fullName>
    </submittedName>
</protein>
<dbReference type="Gene3D" id="3.40.630.30">
    <property type="match status" value="1"/>
</dbReference>
<dbReference type="GO" id="GO:0016747">
    <property type="term" value="F:acyltransferase activity, transferring groups other than amino-acyl groups"/>
    <property type="evidence" value="ECO:0007669"/>
    <property type="project" value="InterPro"/>
</dbReference>
<dbReference type="PANTHER" id="PTHR43415:SF3">
    <property type="entry name" value="GNAT-FAMILY ACETYLTRANSFERASE"/>
    <property type="match status" value="1"/>
</dbReference>
<evidence type="ECO:0000259" key="1">
    <source>
        <dbReference type="PROSITE" id="PS51186"/>
    </source>
</evidence>
<comment type="caution">
    <text evidence="2">The sequence shown here is derived from an EMBL/GenBank/DDBJ whole genome shotgun (WGS) entry which is preliminary data.</text>
</comment>
<name>A0A2S4AME4_STUST</name>
<evidence type="ECO:0000313" key="2">
    <source>
        <dbReference type="EMBL" id="POH82655.1"/>
    </source>
</evidence>
<proteinExistence type="predicted"/>
<dbReference type="InterPro" id="IPR020036">
    <property type="entry name" value="PseH"/>
</dbReference>
<dbReference type="PANTHER" id="PTHR43415">
    <property type="entry name" value="SPERMIDINE N(1)-ACETYLTRANSFERASE"/>
    <property type="match status" value="1"/>
</dbReference>
<gene>
    <name evidence="2" type="primary">pseH</name>
    <name evidence="2" type="ORF">CXK91_10585</name>
</gene>
<organism evidence="2 3">
    <name type="scientific">Stutzerimonas stutzeri</name>
    <name type="common">Pseudomonas stutzeri</name>
    <dbReference type="NCBI Taxonomy" id="316"/>
    <lineage>
        <taxon>Bacteria</taxon>
        <taxon>Pseudomonadati</taxon>
        <taxon>Pseudomonadota</taxon>
        <taxon>Gammaproteobacteria</taxon>
        <taxon>Pseudomonadales</taxon>
        <taxon>Pseudomonadaceae</taxon>
        <taxon>Stutzerimonas</taxon>
    </lineage>
</organism>
<dbReference type="InterPro" id="IPR016181">
    <property type="entry name" value="Acyl_CoA_acyltransferase"/>
</dbReference>
<sequence>MTAADLEKVLAWRNHPDIRRYMYTQHEISLEEHARWFEKASRDAGLHLLVFESGAMPFGFVKIQQIAPGGVGEWGFYAAPDAPKGTGRQLGLAALRYAFTKAAMHKLCGQAMIYNERSIRFHQTLGFQKEGLLRQHHFDGLSYHDVVCFGLLANEWQANL</sequence>
<dbReference type="PROSITE" id="PS51186">
    <property type="entry name" value="GNAT"/>
    <property type="match status" value="1"/>
</dbReference>
<dbReference type="Proteomes" id="UP000237068">
    <property type="component" value="Unassembled WGS sequence"/>
</dbReference>
<feature type="domain" description="N-acetyltransferase" evidence="1">
    <location>
        <begin position="1"/>
        <end position="148"/>
    </location>
</feature>
<dbReference type="NCBIfam" id="TIGR03585">
    <property type="entry name" value="PseH"/>
    <property type="match status" value="1"/>
</dbReference>
<dbReference type="OrthoDB" id="5358891at2"/>
<keyword evidence="2" id="KW-0808">Transferase</keyword>
<dbReference type="EMBL" id="PPXG01000004">
    <property type="protein sequence ID" value="POH82655.1"/>
    <property type="molecule type" value="Genomic_DNA"/>
</dbReference>
<dbReference type="RefSeq" id="WP_103456098.1">
    <property type="nucleotide sequence ID" value="NZ_JAMOHQ010000004.1"/>
</dbReference>
<dbReference type="InterPro" id="IPR000182">
    <property type="entry name" value="GNAT_dom"/>
</dbReference>
<dbReference type="AlphaFoldDB" id="A0A2S4AME4"/>
<reference evidence="2 3" key="1">
    <citation type="submission" date="2018-01" db="EMBL/GenBank/DDBJ databases">
        <title>Denitrification phenotypes of diverse strains of Pseudomonas stutzeri.</title>
        <authorList>
            <person name="Milligan D.A."/>
            <person name="Bergaust L."/>
            <person name="Bakken L.R."/>
            <person name="Frostegard A."/>
        </authorList>
    </citation>
    <scope>NUCLEOTIDE SEQUENCE [LARGE SCALE GENOMIC DNA]</scope>
    <source>
        <strain evidence="2 3">24a13</strain>
    </source>
</reference>
<dbReference type="Pfam" id="PF13302">
    <property type="entry name" value="Acetyltransf_3"/>
    <property type="match status" value="1"/>
</dbReference>